<dbReference type="RefSeq" id="WP_036508572.1">
    <property type="nucleotide sequence ID" value="NZ_AONB01000003.1"/>
</dbReference>
<dbReference type="OrthoDB" id="6198235at2"/>
<dbReference type="AlphaFoldDB" id="W9UY95"/>
<evidence type="ECO:0000313" key="1">
    <source>
        <dbReference type="EMBL" id="EXJ12213.1"/>
    </source>
</evidence>
<accession>W9UY95</accession>
<dbReference type="Proteomes" id="UP000019464">
    <property type="component" value="Unassembled WGS sequence"/>
</dbReference>
<proteinExistence type="predicted"/>
<evidence type="ECO:0000313" key="2">
    <source>
        <dbReference type="Proteomes" id="UP000019464"/>
    </source>
</evidence>
<reference evidence="2" key="1">
    <citation type="submission" date="2012-11" db="EMBL/GenBank/DDBJ databases">
        <authorList>
            <person name="Singh A."/>
            <person name="Pinnaka A.K."/>
            <person name="Vaidya B."/>
        </authorList>
    </citation>
    <scope>NUCLEOTIDE SEQUENCE [LARGE SCALE GENOMIC DNA]</scope>
    <source>
        <strain evidence="2">AK23</strain>
    </source>
</reference>
<name>W9UY95_9GAMM</name>
<dbReference type="EMBL" id="AONB01000003">
    <property type="protein sequence ID" value="EXJ12213.1"/>
    <property type="molecule type" value="Genomic_DNA"/>
</dbReference>
<comment type="caution">
    <text evidence="1">The sequence shown here is derived from an EMBL/GenBank/DDBJ whole genome shotgun (WGS) entry which is preliminary data.</text>
</comment>
<reference evidence="1 2" key="2">
    <citation type="journal article" date="2015" name="Syst. Appl. Microbiol.">
        <title>Nitrincola nitratireducens sp. nov. isolated from a haloalkaline crater lake.</title>
        <authorList>
            <person name="Singh A."/>
            <person name="Vaidya B."/>
            <person name="Tanuku N.R."/>
            <person name="Pinnaka A.K."/>
        </authorList>
    </citation>
    <scope>NUCLEOTIDE SEQUENCE [LARGE SCALE GENOMIC DNA]</scope>
    <source>
        <strain evidence="1 2">AK23</strain>
    </source>
</reference>
<sequence length="142" mass="15737">MDFKRTEAKITIAKLIELAYSKNKGMTAKIMAEKGNAQLTVDHNGNATLSGSAGMLTFSGTPVLENVGAKIKRININFRNEEGMKVDYTATFDLEYIKLSVMGDFDLEELMTSCSGLLCQAARAFKGRDRAYNMELQRIMGH</sequence>
<protein>
    <submittedName>
        <fullName evidence="1">Uncharacterized protein</fullName>
    </submittedName>
</protein>
<organism evidence="1 2">
    <name type="scientific">Nitrincola nitratireducens</name>
    <dbReference type="NCBI Taxonomy" id="1229521"/>
    <lineage>
        <taxon>Bacteria</taxon>
        <taxon>Pseudomonadati</taxon>
        <taxon>Pseudomonadota</taxon>
        <taxon>Gammaproteobacteria</taxon>
        <taxon>Oceanospirillales</taxon>
        <taxon>Oceanospirillaceae</taxon>
        <taxon>Nitrincola</taxon>
    </lineage>
</organism>
<gene>
    <name evidence="1" type="ORF">D791_01102</name>
</gene>
<keyword evidence="2" id="KW-1185">Reference proteome</keyword>